<comment type="cofactor">
    <cofactor evidence="1 6">
        <name>heme</name>
        <dbReference type="ChEBI" id="CHEBI:30413"/>
    </cofactor>
</comment>
<dbReference type="PANTHER" id="PTHR24304">
    <property type="entry name" value="CYTOCHROME P450 FAMILY 7"/>
    <property type="match status" value="1"/>
</dbReference>
<dbReference type="AlphaFoldDB" id="A0A6A5XM70"/>
<dbReference type="OrthoDB" id="3366823at2759"/>
<dbReference type="Proteomes" id="UP000799778">
    <property type="component" value="Unassembled WGS sequence"/>
</dbReference>
<dbReference type="RefSeq" id="XP_033382677.1">
    <property type="nucleotide sequence ID" value="XM_033531104.1"/>
</dbReference>
<comment type="similarity">
    <text evidence="2 7">Belongs to the cytochrome P450 family.</text>
</comment>
<evidence type="ECO:0000256" key="6">
    <source>
        <dbReference type="PIRSR" id="PIRSR602403-1"/>
    </source>
</evidence>
<proteinExistence type="inferred from homology"/>
<keyword evidence="3 6" id="KW-0349">Heme</keyword>
<dbReference type="EMBL" id="ML978070">
    <property type="protein sequence ID" value="KAF2014338.1"/>
    <property type="molecule type" value="Genomic_DNA"/>
</dbReference>
<evidence type="ECO:0000313" key="8">
    <source>
        <dbReference type="EMBL" id="KAF2014338.1"/>
    </source>
</evidence>
<dbReference type="GO" id="GO:0005506">
    <property type="term" value="F:iron ion binding"/>
    <property type="evidence" value="ECO:0007669"/>
    <property type="project" value="InterPro"/>
</dbReference>
<dbReference type="InterPro" id="IPR036396">
    <property type="entry name" value="Cyt_P450_sf"/>
</dbReference>
<dbReference type="PROSITE" id="PS00086">
    <property type="entry name" value="CYTOCHROME_P450"/>
    <property type="match status" value="1"/>
</dbReference>
<dbReference type="CDD" id="cd11040">
    <property type="entry name" value="CYP7_CYP8-like"/>
    <property type="match status" value="1"/>
</dbReference>
<sequence>MATPMNVVHDFPGAVSMSFLRYAVLSAVVALLLRRVFGWNSVTLKNQKRKPATAPSLIPFISHTIAIASGGEKLFSTFKQYCGLTSPIRFRMLGQDLILLSASDIRKTVHNPHVFTDNKLRARFISNVFGIPQAAADVVGVDNSGSAIRPTPGSNVAPDRRIVRMQQETAFDFLQSKDGISTFLDKFVGFLEQEIATKKIGEEWKEFDDFFDFVRKTSSTAVMNAVCGPRLMQRCPKFVDAFWTFDENVHLLHIQLPKFFIPKAYEARQVCLDALKEWKRNAIETTKGNTYTKEDRWDETWGLQVMRTRNGLYDRFKEYHSDAARAGSDLGIVWASNDNLIPAAFWLVQALVKSPELRDRCLVEINEARLPAVDGDGLPRFDTEILIKQPLLQSAYHEVLRTQVTSFIARDVEQDFVLGDHLLPKGSYALTVPWVENHNKERWESRPGATGHPVEEFWPERFLVPKKDGEGAEFSLKGLEGSFFPFGMGHHICPGRHFATRAILNLVATLVTAFEFEPVEKESWKDPGQNPQTFGYTPFRPTKKLPFRVRKAV</sequence>
<evidence type="ECO:0000313" key="9">
    <source>
        <dbReference type="Proteomes" id="UP000799778"/>
    </source>
</evidence>
<keyword evidence="7" id="KW-0503">Monooxygenase</keyword>
<evidence type="ECO:0000256" key="3">
    <source>
        <dbReference type="ARBA" id="ARBA00022617"/>
    </source>
</evidence>
<dbReference type="InterPro" id="IPR001128">
    <property type="entry name" value="Cyt_P450"/>
</dbReference>
<protein>
    <submittedName>
        <fullName evidence="8">Cytochrome P450</fullName>
    </submittedName>
</protein>
<evidence type="ECO:0000256" key="1">
    <source>
        <dbReference type="ARBA" id="ARBA00001971"/>
    </source>
</evidence>
<dbReference type="PANTHER" id="PTHR24304:SF2">
    <property type="entry name" value="24-HYDROXYCHOLESTEROL 7-ALPHA-HYDROXYLASE"/>
    <property type="match status" value="1"/>
</dbReference>
<dbReference type="Gene3D" id="1.10.630.10">
    <property type="entry name" value="Cytochrome P450"/>
    <property type="match status" value="1"/>
</dbReference>
<dbReference type="InterPro" id="IPR002403">
    <property type="entry name" value="Cyt_P450_E_grp-IV"/>
</dbReference>
<keyword evidence="4 6" id="KW-0479">Metal-binding</keyword>
<dbReference type="Pfam" id="PF00067">
    <property type="entry name" value="p450"/>
    <property type="match status" value="1"/>
</dbReference>
<accession>A0A6A5XM70</accession>
<feature type="binding site" description="axial binding residue" evidence="6">
    <location>
        <position position="493"/>
    </location>
    <ligand>
        <name>heme</name>
        <dbReference type="ChEBI" id="CHEBI:30413"/>
    </ligand>
    <ligandPart>
        <name>Fe</name>
        <dbReference type="ChEBI" id="CHEBI:18248"/>
    </ligandPart>
</feature>
<keyword evidence="9" id="KW-1185">Reference proteome</keyword>
<dbReference type="GO" id="GO:0016705">
    <property type="term" value="F:oxidoreductase activity, acting on paired donors, with incorporation or reduction of molecular oxygen"/>
    <property type="evidence" value="ECO:0007669"/>
    <property type="project" value="InterPro"/>
</dbReference>
<dbReference type="GeneID" id="54288501"/>
<gene>
    <name evidence="8" type="ORF">BU24DRAFT_451417</name>
</gene>
<reference evidence="8" key="1">
    <citation type="journal article" date="2020" name="Stud. Mycol.">
        <title>101 Dothideomycetes genomes: a test case for predicting lifestyles and emergence of pathogens.</title>
        <authorList>
            <person name="Haridas S."/>
            <person name="Albert R."/>
            <person name="Binder M."/>
            <person name="Bloem J."/>
            <person name="Labutti K."/>
            <person name="Salamov A."/>
            <person name="Andreopoulos B."/>
            <person name="Baker S."/>
            <person name="Barry K."/>
            <person name="Bills G."/>
            <person name="Bluhm B."/>
            <person name="Cannon C."/>
            <person name="Castanera R."/>
            <person name="Culley D."/>
            <person name="Daum C."/>
            <person name="Ezra D."/>
            <person name="Gonzalez J."/>
            <person name="Henrissat B."/>
            <person name="Kuo A."/>
            <person name="Liang C."/>
            <person name="Lipzen A."/>
            <person name="Lutzoni F."/>
            <person name="Magnuson J."/>
            <person name="Mondo S."/>
            <person name="Nolan M."/>
            <person name="Ohm R."/>
            <person name="Pangilinan J."/>
            <person name="Park H.-J."/>
            <person name="Ramirez L."/>
            <person name="Alfaro M."/>
            <person name="Sun H."/>
            <person name="Tritt A."/>
            <person name="Yoshinaga Y."/>
            <person name="Zwiers L.-H."/>
            <person name="Turgeon B."/>
            <person name="Goodwin S."/>
            <person name="Spatafora J."/>
            <person name="Crous P."/>
            <person name="Grigoriev I."/>
        </authorList>
    </citation>
    <scope>NUCLEOTIDE SEQUENCE</scope>
    <source>
        <strain evidence="8">CBS 175.79</strain>
    </source>
</reference>
<organism evidence="8 9">
    <name type="scientific">Aaosphaeria arxii CBS 175.79</name>
    <dbReference type="NCBI Taxonomy" id="1450172"/>
    <lineage>
        <taxon>Eukaryota</taxon>
        <taxon>Fungi</taxon>
        <taxon>Dikarya</taxon>
        <taxon>Ascomycota</taxon>
        <taxon>Pezizomycotina</taxon>
        <taxon>Dothideomycetes</taxon>
        <taxon>Pleosporomycetidae</taxon>
        <taxon>Pleosporales</taxon>
        <taxon>Pleosporales incertae sedis</taxon>
        <taxon>Aaosphaeria</taxon>
    </lineage>
</organism>
<keyword evidence="5 6" id="KW-0408">Iron</keyword>
<evidence type="ECO:0000256" key="7">
    <source>
        <dbReference type="RuleBase" id="RU000461"/>
    </source>
</evidence>
<evidence type="ECO:0000256" key="5">
    <source>
        <dbReference type="ARBA" id="ARBA00023004"/>
    </source>
</evidence>
<dbReference type="GO" id="GO:0020037">
    <property type="term" value="F:heme binding"/>
    <property type="evidence" value="ECO:0007669"/>
    <property type="project" value="InterPro"/>
</dbReference>
<evidence type="ECO:0000256" key="2">
    <source>
        <dbReference type="ARBA" id="ARBA00010617"/>
    </source>
</evidence>
<keyword evidence="7" id="KW-0560">Oxidoreductase</keyword>
<dbReference type="PRINTS" id="PR00465">
    <property type="entry name" value="EP450IV"/>
</dbReference>
<evidence type="ECO:0000256" key="4">
    <source>
        <dbReference type="ARBA" id="ARBA00022723"/>
    </source>
</evidence>
<dbReference type="InterPro" id="IPR050529">
    <property type="entry name" value="CYP450_sterol_14alpha_dmase"/>
</dbReference>
<dbReference type="SUPFAM" id="SSF48264">
    <property type="entry name" value="Cytochrome P450"/>
    <property type="match status" value="1"/>
</dbReference>
<dbReference type="GO" id="GO:0008395">
    <property type="term" value="F:steroid hydroxylase activity"/>
    <property type="evidence" value="ECO:0007669"/>
    <property type="project" value="TreeGrafter"/>
</dbReference>
<name>A0A6A5XM70_9PLEO</name>
<dbReference type="InterPro" id="IPR017972">
    <property type="entry name" value="Cyt_P450_CS"/>
</dbReference>